<gene>
    <name evidence="1" type="ORF">B0H16DRAFT_1496688</name>
</gene>
<evidence type="ECO:0008006" key="3">
    <source>
        <dbReference type="Google" id="ProtNLM"/>
    </source>
</evidence>
<keyword evidence="2" id="KW-1185">Reference proteome</keyword>
<evidence type="ECO:0000313" key="1">
    <source>
        <dbReference type="EMBL" id="KAJ7780963.1"/>
    </source>
</evidence>
<dbReference type="InterPro" id="IPR036047">
    <property type="entry name" value="F-box-like_dom_sf"/>
</dbReference>
<evidence type="ECO:0000313" key="2">
    <source>
        <dbReference type="Proteomes" id="UP001215598"/>
    </source>
</evidence>
<comment type="caution">
    <text evidence="1">The sequence shown here is derived from an EMBL/GenBank/DDBJ whole genome shotgun (WGS) entry which is preliminary data.</text>
</comment>
<sequence>MSNAEGPGACDLTTRLPPEILAEIFLTSLVNGEDSDSDILSWEAPWLLSDVCGRWKAIALSTPELWCSLLPIRRQPLAHLRCPGLGLCTYREVQSTTLEVACLFRVVA</sequence>
<name>A0AAD7NZ17_9AGAR</name>
<reference evidence="1" key="1">
    <citation type="submission" date="2023-03" db="EMBL/GenBank/DDBJ databases">
        <title>Massive genome expansion in bonnet fungi (Mycena s.s.) driven by repeated elements and novel gene families across ecological guilds.</title>
        <authorList>
            <consortium name="Lawrence Berkeley National Laboratory"/>
            <person name="Harder C.B."/>
            <person name="Miyauchi S."/>
            <person name="Viragh M."/>
            <person name="Kuo A."/>
            <person name="Thoen E."/>
            <person name="Andreopoulos B."/>
            <person name="Lu D."/>
            <person name="Skrede I."/>
            <person name="Drula E."/>
            <person name="Henrissat B."/>
            <person name="Morin E."/>
            <person name="Kohler A."/>
            <person name="Barry K."/>
            <person name="LaButti K."/>
            <person name="Morin E."/>
            <person name="Salamov A."/>
            <person name="Lipzen A."/>
            <person name="Mereny Z."/>
            <person name="Hegedus B."/>
            <person name="Baldrian P."/>
            <person name="Stursova M."/>
            <person name="Weitz H."/>
            <person name="Taylor A."/>
            <person name="Grigoriev I.V."/>
            <person name="Nagy L.G."/>
            <person name="Martin F."/>
            <person name="Kauserud H."/>
        </authorList>
    </citation>
    <scope>NUCLEOTIDE SEQUENCE</scope>
    <source>
        <strain evidence="1">CBHHK182m</strain>
    </source>
</reference>
<dbReference type="EMBL" id="JARKIB010000004">
    <property type="protein sequence ID" value="KAJ7780963.1"/>
    <property type="molecule type" value="Genomic_DNA"/>
</dbReference>
<dbReference type="AlphaFoldDB" id="A0AAD7NZ17"/>
<dbReference type="Proteomes" id="UP001215598">
    <property type="component" value="Unassembled WGS sequence"/>
</dbReference>
<dbReference type="SUPFAM" id="SSF81383">
    <property type="entry name" value="F-box domain"/>
    <property type="match status" value="1"/>
</dbReference>
<organism evidence="1 2">
    <name type="scientific">Mycena metata</name>
    <dbReference type="NCBI Taxonomy" id="1033252"/>
    <lineage>
        <taxon>Eukaryota</taxon>
        <taxon>Fungi</taxon>
        <taxon>Dikarya</taxon>
        <taxon>Basidiomycota</taxon>
        <taxon>Agaricomycotina</taxon>
        <taxon>Agaricomycetes</taxon>
        <taxon>Agaricomycetidae</taxon>
        <taxon>Agaricales</taxon>
        <taxon>Marasmiineae</taxon>
        <taxon>Mycenaceae</taxon>
        <taxon>Mycena</taxon>
    </lineage>
</organism>
<proteinExistence type="predicted"/>
<accession>A0AAD7NZ17</accession>
<protein>
    <recommendedName>
        <fullName evidence="3">F-box domain-containing protein</fullName>
    </recommendedName>
</protein>